<accession>A0AAW0UEE4</accession>
<comment type="caution">
    <text evidence="1">The sequence shown here is derived from an EMBL/GenBank/DDBJ whole genome shotgun (WGS) entry which is preliminary data.</text>
</comment>
<dbReference type="EMBL" id="JARAKH010000013">
    <property type="protein sequence ID" value="KAK8397593.1"/>
    <property type="molecule type" value="Genomic_DNA"/>
</dbReference>
<protein>
    <submittedName>
        <fullName evidence="1">Uncharacterized protein</fullName>
    </submittedName>
</protein>
<gene>
    <name evidence="1" type="ORF">O3P69_004400</name>
</gene>
<dbReference type="AlphaFoldDB" id="A0AAW0UEE4"/>
<name>A0AAW0UEE4_SCYPA</name>
<organism evidence="1 2">
    <name type="scientific">Scylla paramamosain</name>
    <name type="common">Mud crab</name>
    <dbReference type="NCBI Taxonomy" id="85552"/>
    <lineage>
        <taxon>Eukaryota</taxon>
        <taxon>Metazoa</taxon>
        <taxon>Ecdysozoa</taxon>
        <taxon>Arthropoda</taxon>
        <taxon>Crustacea</taxon>
        <taxon>Multicrustacea</taxon>
        <taxon>Malacostraca</taxon>
        <taxon>Eumalacostraca</taxon>
        <taxon>Eucarida</taxon>
        <taxon>Decapoda</taxon>
        <taxon>Pleocyemata</taxon>
        <taxon>Brachyura</taxon>
        <taxon>Eubrachyura</taxon>
        <taxon>Portunoidea</taxon>
        <taxon>Portunidae</taxon>
        <taxon>Portuninae</taxon>
        <taxon>Scylla</taxon>
    </lineage>
</organism>
<reference evidence="1 2" key="1">
    <citation type="submission" date="2023-03" db="EMBL/GenBank/DDBJ databases">
        <title>High-quality genome of Scylla paramamosain provides insights in environmental adaptation.</title>
        <authorList>
            <person name="Zhang L."/>
        </authorList>
    </citation>
    <scope>NUCLEOTIDE SEQUENCE [LARGE SCALE GENOMIC DNA]</scope>
    <source>
        <strain evidence="1">LZ_2023a</strain>
        <tissue evidence="1">Muscle</tissue>
    </source>
</reference>
<evidence type="ECO:0000313" key="1">
    <source>
        <dbReference type="EMBL" id="KAK8397593.1"/>
    </source>
</evidence>
<sequence length="298" mass="32496">MAVAVATVRTPGCDIALWTHITAGRARNGGSGRSGKKRRHGTAPWGCTVAEVWVWARLQTRWCRMVTCLMQQCETLSGNWQCFRHSYSDLASPAPAVQRGGAATTTTTTTTSSKLDDREVRAGMVTIFQQQNMHEHQMVMVVQRQHSAGAVVLVQFIPQFSSVLGASDNVYVMVVFAEPSSHASQHPLPPQALRILRCSCVTITKTQAADTHPHGRGTVPPTTLIPQVTSAALVTDSCLLQNIHLPAEPHSRALSYPTRPHEHAPATPQMPPFISFAVHKQGFSISLDPSTRCLHTKD</sequence>
<keyword evidence="2" id="KW-1185">Reference proteome</keyword>
<proteinExistence type="predicted"/>
<evidence type="ECO:0000313" key="2">
    <source>
        <dbReference type="Proteomes" id="UP001487740"/>
    </source>
</evidence>
<dbReference type="Proteomes" id="UP001487740">
    <property type="component" value="Unassembled WGS sequence"/>
</dbReference>